<reference evidence="2 3" key="1">
    <citation type="submission" date="2014-07" db="EMBL/GenBank/DDBJ databases">
        <title>Methanogenic archaea and the global carbon cycle.</title>
        <authorList>
            <person name="Henriksen J.R."/>
            <person name="Luke J."/>
            <person name="Reinhart S."/>
            <person name="Benedict M.N."/>
            <person name="Youngblut N.D."/>
            <person name="Metcalf M.E."/>
            <person name="Whitaker R.J."/>
            <person name="Metcalf W.W."/>
        </authorList>
    </citation>
    <scope>NUCLEOTIDE SEQUENCE [LARGE SCALE GENOMIC DNA]</scope>
    <source>
        <strain evidence="2 3">C16</strain>
    </source>
</reference>
<dbReference type="Pfam" id="PF04087">
    <property type="entry name" value="DUF389"/>
    <property type="match status" value="1"/>
</dbReference>
<feature type="transmembrane region" description="Helical" evidence="1">
    <location>
        <begin position="155"/>
        <end position="174"/>
    </location>
</feature>
<evidence type="ECO:0000256" key="1">
    <source>
        <dbReference type="SAM" id="Phobius"/>
    </source>
</evidence>
<name>A0A0E3S1U8_METMZ</name>
<evidence type="ECO:0000313" key="3">
    <source>
        <dbReference type="Proteomes" id="UP000033071"/>
    </source>
</evidence>
<keyword evidence="1" id="KW-0812">Transmembrane</keyword>
<evidence type="ECO:0000313" key="2">
    <source>
        <dbReference type="EMBL" id="AKB72553.1"/>
    </source>
</evidence>
<feature type="transmembrane region" description="Helical" evidence="1">
    <location>
        <begin position="200"/>
        <end position="218"/>
    </location>
</feature>
<dbReference type="KEGG" id="mmac:MSMAC_2663"/>
<feature type="transmembrane region" description="Helical" evidence="1">
    <location>
        <begin position="97"/>
        <end position="115"/>
    </location>
</feature>
<dbReference type="Proteomes" id="UP000033071">
    <property type="component" value="Chromosome"/>
</dbReference>
<dbReference type="PANTHER" id="PTHR20992">
    <property type="entry name" value="AT15442P-RELATED"/>
    <property type="match status" value="1"/>
</dbReference>
<protein>
    <recommendedName>
        <fullName evidence="4">Integral membrane protein</fullName>
    </recommendedName>
</protein>
<organism evidence="2 3">
    <name type="scientific">Methanosarcina mazei C16</name>
    <dbReference type="NCBI Taxonomy" id="1434113"/>
    <lineage>
        <taxon>Archaea</taxon>
        <taxon>Methanobacteriati</taxon>
        <taxon>Methanobacteriota</taxon>
        <taxon>Stenosarchaea group</taxon>
        <taxon>Methanomicrobia</taxon>
        <taxon>Methanosarcinales</taxon>
        <taxon>Methanosarcinaceae</taxon>
        <taxon>Methanosarcina</taxon>
    </lineage>
</organism>
<dbReference type="AlphaFoldDB" id="A0A0E3S1U8"/>
<sequence length="262" mass="27422">MLAVLDDEGIDYAVWDETGRKDFEALVQFPVPPIGVEPVLERLRKAGVSENTYTIVLAPETVVSTRIEALKQRYSGSRISREELTARAEDLAPETSTYIAFLVLSTVIATGGLLLDSAATIIGAMVVAPLMGPAISASVGTVLDNRKLASRGIKMQVGGLLLAIAIGALLGVLLKESILLPPGLDIREIPQVAERTSPNFLSLFLALGSGIAGAISIIRGSGSALVGVCNCDRSCPSGCNFRAGNRMGAFRSGNCSCRACAC</sequence>
<proteinExistence type="predicted"/>
<gene>
    <name evidence="2" type="ORF">MSMAC_2663</name>
</gene>
<dbReference type="InterPro" id="IPR005240">
    <property type="entry name" value="DUF389"/>
</dbReference>
<accession>A0A0E3S1U8</accession>
<dbReference type="EMBL" id="CP009514">
    <property type="protein sequence ID" value="AKB72553.1"/>
    <property type="molecule type" value="Genomic_DNA"/>
</dbReference>
<dbReference type="NCBIfam" id="TIGR00341">
    <property type="entry name" value="TIGR00341 family protein"/>
    <property type="match status" value="1"/>
</dbReference>
<dbReference type="PATRIC" id="fig|1434113.4.peg.3343"/>
<feature type="transmembrane region" description="Helical" evidence="1">
    <location>
        <begin position="121"/>
        <end position="143"/>
    </location>
</feature>
<dbReference type="PANTHER" id="PTHR20992:SF9">
    <property type="entry name" value="AT15442P-RELATED"/>
    <property type="match status" value="1"/>
</dbReference>
<keyword evidence="1" id="KW-0472">Membrane</keyword>
<dbReference type="HOGENOM" id="CLU_087507_0_0_2"/>
<evidence type="ECO:0008006" key="4">
    <source>
        <dbReference type="Google" id="ProtNLM"/>
    </source>
</evidence>
<keyword evidence="1" id="KW-1133">Transmembrane helix</keyword>